<dbReference type="UniPathway" id="UPA00098">
    <property type="reaction ID" value="UER00361"/>
</dbReference>
<dbReference type="Gene3D" id="1.10.3730.10">
    <property type="entry name" value="ProC C-terminal domain-like"/>
    <property type="match status" value="1"/>
</dbReference>
<dbReference type="Pfam" id="PF03807">
    <property type="entry name" value="F420_oxidored"/>
    <property type="match status" value="1"/>
</dbReference>
<keyword evidence="2 6" id="KW-0641">Proline biosynthesis</keyword>
<organism evidence="12 13">
    <name type="scientific">Streptococcus acidominimus</name>
    <dbReference type="NCBI Taxonomy" id="1326"/>
    <lineage>
        <taxon>Bacteria</taxon>
        <taxon>Bacillati</taxon>
        <taxon>Bacillota</taxon>
        <taxon>Bacilli</taxon>
        <taxon>Lactobacillales</taxon>
        <taxon>Streptococcaceae</taxon>
        <taxon>Streptococcus</taxon>
    </lineage>
</organism>
<dbReference type="SUPFAM" id="SSF48179">
    <property type="entry name" value="6-phosphogluconate dehydrogenase C-terminal domain-like"/>
    <property type="match status" value="1"/>
</dbReference>
<keyword evidence="3 6" id="KW-0521">NADP</keyword>
<feature type="domain" description="Pyrroline-5-carboxylate reductase catalytic N-terminal" evidence="10">
    <location>
        <begin position="2"/>
        <end position="89"/>
    </location>
</feature>
<name>A0A239XKQ2_STRAI</name>
<comment type="subcellular location">
    <subcellularLocation>
        <location evidence="6">Cytoplasm</location>
    </subcellularLocation>
</comment>
<dbReference type="AlphaFoldDB" id="A0A239XKQ2"/>
<dbReference type="PROSITE" id="PS00521">
    <property type="entry name" value="P5CR"/>
    <property type="match status" value="1"/>
</dbReference>
<evidence type="ECO:0000313" key="12">
    <source>
        <dbReference type="EMBL" id="SNV46723.1"/>
    </source>
</evidence>
<dbReference type="InterPro" id="IPR036291">
    <property type="entry name" value="NAD(P)-bd_dom_sf"/>
</dbReference>
<evidence type="ECO:0000313" key="13">
    <source>
        <dbReference type="Proteomes" id="UP000215144"/>
    </source>
</evidence>
<dbReference type="Gene3D" id="3.40.50.720">
    <property type="entry name" value="NAD(P)-binding Rossmann-like Domain"/>
    <property type="match status" value="1"/>
</dbReference>
<dbReference type="InterPro" id="IPR000304">
    <property type="entry name" value="Pyrroline-COOH_reductase"/>
</dbReference>
<dbReference type="PIRSF" id="PIRSF000193">
    <property type="entry name" value="Pyrrol-5-carb_rd"/>
    <property type="match status" value="1"/>
</dbReference>
<evidence type="ECO:0000256" key="6">
    <source>
        <dbReference type="HAMAP-Rule" id="MF_01925"/>
    </source>
</evidence>
<comment type="similarity">
    <text evidence="1 6 9">Belongs to the pyrroline-5-carboxylate reductase family.</text>
</comment>
<comment type="pathway">
    <text evidence="6 9">Amino-acid biosynthesis; L-proline biosynthesis; L-proline from L-glutamate 5-semialdehyde: step 1/1.</text>
</comment>
<comment type="function">
    <text evidence="5 6">Catalyzes the reduction of 1-pyrroline-5-carboxylate (PCA) to L-proline.</text>
</comment>
<keyword evidence="4 6" id="KW-0560">Oxidoreductase</keyword>
<evidence type="ECO:0000256" key="5">
    <source>
        <dbReference type="ARBA" id="ARBA00058118"/>
    </source>
</evidence>
<dbReference type="EC" id="1.5.1.2" evidence="6 7"/>
<dbReference type="NCBIfam" id="TIGR00112">
    <property type="entry name" value="proC"/>
    <property type="match status" value="1"/>
</dbReference>
<evidence type="ECO:0000259" key="10">
    <source>
        <dbReference type="Pfam" id="PF03807"/>
    </source>
</evidence>
<protein>
    <recommendedName>
        <fullName evidence="6 7">Pyrroline-5-carboxylate reductase</fullName>
        <shortName evidence="6">P5C reductase</shortName>
        <shortName evidence="6">P5CR</shortName>
        <ecNumber evidence="6 7">1.5.1.2</ecNumber>
    </recommendedName>
    <alternativeName>
        <fullName evidence="6">PCA reductase</fullName>
    </alternativeName>
</protein>
<gene>
    <name evidence="6 12" type="primary">proC</name>
    <name evidence="12" type="ORF">SAMEA4504048_02221</name>
</gene>
<dbReference type="OrthoDB" id="9805754at2"/>
<evidence type="ECO:0000256" key="8">
    <source>
        <dbReference type="PIRSR" id="PIRSR000193-1"/>
    </source>
</evidence>
<evidence type="ECO:0000256" key="2">
    <source>
        <dbReference type="ARBA" id="ARBA00022650"/>
    </source>
</evidence>
<dbReference type="Pfam" id="PF14748">
    <property type="entry name" value="P5CR_dimer"/>
    <property type="match status" value="1"/>
</dbReference>
<dbReference type="KEGG" id="saco:SAME_02221"/>
<accession>A0A239XKQ2</accession>
<dbReference type="InterPro" id="IPR053790">
    <property type="entry name" value="P5CR-like_CS"/>
</dbReference>
<dbReference type="InterPro" id="IPR029036">
    <property type="entry name" value="P5CR_dimer"/>
</dbReference>
<keyword evidence="6 9" id="KW-0028">Amino-acid biosynthesis</keyword>
<dbReference type="GO" id="GO:0004735">
    <property type="term" value="F:pyrroline-5-carboxylate reductase activity"/>
    <property type="evidence" value="ECO:0007669"/>
    <property type="project" value="UniProtKB-UniRule"/>
</dbReference>
<evidence type="ECO:0000256" key="4">
    <source>
        <dbReference type="ARBA" id="ARBA00023002"/>
    </source>
</evidence>
<dbReference type="EMBL" id="LT906454">
    <property type="protein sequence ID" value="SNV46723.1"/>
    <property type="molecule type" value="Genomic_DNA"/>
</dbReference>
<comment type="catalytic activity">
    <reaction evidence="6">
        <text>L-proline + NAD(+) = (S)-1-pyrroline-5-carboxylate + NADH + 2 H(+)</text>
        <dbReference type="Rhea" id="RHEA:14105"/>
        <dbReference type="ChEBI" id="CHEBI:15378"/>
        <dbReference type="ChEBI" id="CHEBI:17388"/>
        <dbReference type="ChEBI" id="CHEBI:57540"/>
        <dbReference type="ChEBI" id="CHEBI:57945"/>
        <dbReference type="ChEBI" id="CHEBI:60039"/>
        <dbReference type="EC" id="1.5.1.2"/>
    </reaction>
</comment>
<evidence type="ECO:0000256" key="1">
    <source>
        <dbReference type="ARBA" id="ARBA00005525"/>
    </source>
</evidence>
<dbReference type="InterPro" id="IPR008927">
    <property type="entry name" value="6-PGluconate_DH-like_C_sf"/>
</dbReference>
<keyword evidence="6" id="KW-0963">Cytoplasm</keyword>
<dbReference type="Proteomes" id="UP000215144">
    <property type="component" value="Chromosome 1"/>
</dbReference>
<dbReference type="PANTHER" id="PTHR11645:SF0">
    <property type="entry name" value="PYRROLINE-5-CARBOXYLATE REDUCTASE 3"/>
    <property type="match status" value="1"/>
</dbReference>
<dbReference type="FunFam" id="1.10.3730.10:FF:000001">
    <property type="entry name" value="Pyrroline-5-carboxylate reductase"/>
    <property type="match status" value="1"/>
</dbReference>
<evidence type="ECO:0000256" key="7">
    <source>
        <dbReference type="NCBIfam" id="TIGR00112"/>
    </source>
</evidence>
<dbReference type="RefSeq" id="WP_095123570.1">
    <property type="nucleotide sequence ID" value="NZ_LT906454.1"/>
</dbReference>
<dbReference type="PANTHER" id="PTHR11645">
    <property type="entry name" value="PYRROLINE-5-CARBOXYLATE REDUCTASE"/>
    <property type="match status" value="1"/>
</dbReference>
<dbReference type="SUPFAM" id="SSF51735">
    <property type="entry name" value="NAD(P)-binding Rossmann-fold domains"/>
    <property type="match status" value="1"/>
</dbReference>
<reference evidence="12 13" key="1">
    <citation type="submission" date="2017-06" db="EMBL/GenBank/DDBJ databases">
        <authorList>
            <consortium name="Pathogen Informatics"/>
        </authorList>
    </citation>
    <scope>NUCLEOTIDE SEQUENCE [LARGE SCALE GENOMIC DNA]</scope>
    <source>
        <strain evidence="12 13">NCTC11291</strain>
    </source>
</reference>
<dbReference type="GO" id="GO:0055129">
    <property type="term" value="P:L-proline biosynthetic process"/>
    <property type="evidence" value="ECO:0007669"/>
    <property type="project" value="UniProtKB-UniRule"/>
</dbReference>
<feature type="domain" description="Pyrroline-5-carboxylate reductase dimerisation" evidence="11">
    <location>
        <begin position="152"/>
        <end position="255"/>
    </location>
</feature>
<feature type="binding site" evidence="8">
    <location>
        <begin position="6"/>
        <end position="11"/>
    </location>
    <ligand>
        <name>NADP(+)</name>
        <dbReference type="ChEBI" id="CHEBI:58349"/>
    </ligand>
</feature>
<evidence type="ECO:0000256" key="9">
    <source>
        <dbReference type="RuleBase" id="RU003903"/>
    </source>
</evidence>
<proteinExistence type="inferred from homology"/>
<dbReference type="HAMAP" id="MF_01925">
    <property type="entry name" value="P5C_reductase"/>
    <property type="match status" value="1"/>
</dbReference>
<dbReference type="InterPro" id="IPR028939">
    <property type="entry name" value="P5C_Rdtase_cat_N"/>
</dbReference>
<dbReference type="GO" id="GO:0005737">
    <property type="term" value="C:cytoplasm"/>
    <property type="evidence" value="ECO:0007669"/>
    <property type="project" value="UniProtKB-SubCell"/>
</dbReference>
<evidence type="ECO:0000256" key="3">
    <source>
        <dbReference type="ARBA" id="ARBA00022857"/>
    </source>
</evidence>
<comment type="catalytic activity">
    <reaction evidence="6 9">
        <text>L-proline + NADP(+) = (S)-1-pyrroline-5-carboxylate + NADPH + 2 H(+)</text>
        <dbReference type="Rhea" id="RHEA:14109"/>
        <dbReference type="ChEBI" id="CHEBI:15378"/>
        <dbReference type="ChEBI" id="CHEBI:17388"/>
        <dbReference type="ChEBI" id="CHEBI:57783"/>
        <dbReference type="ChEBI" id="CHEBI:58349"/>
        <dbReference type="ChEBI" id="CHEBI:60039"/>
        <dbReference type="EC" id="1.5.1.2"/>
    </reaction>
</comment>
<sequence length="261" mass="27842">MKIGFIGVGKMASAIITGLKKTEHQIIISGSSPARSQEIARQLGLKAAQSHQDLIDQSDLIILGIKPQMFNLVLSPLTFKQPIISMAAGVTLDTLGELTEDSLPLIRIMPNMNAQILQSSTGICYNSQVNDELKTLAREITDSFGMTFELAEKDFDTFTALAGSSPAYIYLFIEAMAKAGVKNGLTKTQALEIVTQTLMASAQNLLASEDSPHELIDKICSPGGTTIAGLLDLEKTGLTASVVSAIDTTIAKAKQVATQKK</sequence>
<evidence type="ECO:0000259" key="11">
    <source>
        <dbReference type="Pfam" id="PF14748"/>
    </source>
</evidence>